<dbReference type="Proteomes" id="UP000027647">
    <property type="component" value="Unassembled WGS sequence"/>
</dbReference>
<comment type="caution">
    <text evidence="9">The sequence shown here is derived from an EMBL/GenBank/DDBJ whole genome shotgun (WGS) entry which is preliminary data.</text>
</comment>
<dbReference type="GO" id="GO:0032153">
    <property type="term" value="C:cell division site"/>
    <property type="evidence" value="ECO:0007669"/>
    <property type="project" value="TreeGrafter"/>
</dbReference>
<reference evidence="9 10" key="1">
    <citation type="submission" date="2014-04" db="EMBL/GenBank/DDBJ databases">
        <title>A comprehensive comparison of genomes of Erythrobacter spp. strains.</title>
        <authorList>
            <person name="Zheng Q."/>
        </authorList>
    </citation>
    <scope>NUCLEOTIDE SEQUENCE [LARGE SCALE GENOMIC DNA]</scope>
    <source>
        <strain evidence="9 10">DSM 6997</strain>
    </source>
</reference>
<dbReference type="PANTHER" id="PTHR47755">
    <property type="entry name" value="CELL DIVISION PROTEIN FTSX"/>
    <property type="match status" value="1"/>
</dbReference>
<dbReference type="AlphaFoldDB" id="A0A074MUC3"/>
<protein>
    <submittedName>
        <fullName evidence="9">Cell division protein</fullName>
    </submittedName>
</protein>
<keyword evidence="10" id="KW-1185">Reference proteome</keyword>
<dbReference type="GO" id="GO:0051301">
    <property type="term" value="P:cell division"/>
    <property type="evidence" value="ECO:0007669"/>
    <property type="project" value="UniProtKB-KW"/>
</dbReference>
<evidence type="ECO:0000256" key="2">
    <source>
        <dbReference type="ARBA" id="ARBA00022475"/>
    </source>
</evidence>
<dbReference type="InterPro" id="IPR004513">
    <property type="entry name" value="FtsX"/>
</dbReference>
<evidence type="ECO:0000259" key="8">
    <source>
        <dbReference type="Pfam" id="PF02687"/>
    </source>
</evidence>
<keyword evidence="5 7" id="KW-0472">Membrane</keyword>
<dbReference type="GO" id="GO:0016020">
    <property type="term" value="C:membrane"/>
    <property type="evidence" value="ECO:0007669"/>
    <property type="project" value="InterPro"/>
</dbReference>
<feature type="transmembrane region" description="Helical" evidence="7">
    <location>
        <begin position="244"/>
        <end position="263"/>
    </location>
</feature>
<dbReference type="STRING" id="1044.EH31_14345"/>
<evidence type="ECO:0000313" key="9">
    <source>
        <dbReference type="EMBL" id="KEO89207.1"/>
    </source>
</evidence>
<evidence type="ECO:0000256" key="3">
    <source>
        <dbReference type="ARBA" id="ARBA00022692"/>
    </source>
</evidence>
<dbReference type="PANTHER" id="PTHR47755:SF1">
    <property type="entry name" value="CELL DIVISION PROTEIN FTSX"/>
    <property type="match status" value="1"/>
</dbReference>
<dbReference type="eggNOG" id="COG2177">
    <property type="taxonomic scope" value="Bacteria"/>
</dbReference>
<keyword evidence="9" id="KW-0132">Cell division</keyword>
<gene>
    <name evidence="9" type="ORF">EH31_14345</name>
</gene>
<organism evidence="9 10">
    <name type="scientific">Erythrobacter longus</name>
    <dbReference type="NCBI Taxonomy" id="1044"/>
    <lineage>
        <taxon>Bacteria</taxon>
        <taxon>Pseudomonadati</taxon>
        <taxon>Pseudomonadota</taxon>
        <taxon>Alphaproteobacteria</taxon>
        <taxon>Sphingomonadales</taxon>
        <taxon>Erythrobacteraceae</taxon>
        <taxon>Erythrobacter/Porphyrobacter group</taxon>
        <taxon>Erythrobacter</taxon>
    </lineage>
</organism>
<feature type="region of interest" description="Disordered" evidence="6">
    <location>
        <begin position="1"/>
        <end position="21"/>
    </location>
</feature>
<evidence type="ECO:0000256" key="5">
    <source>
        <dbReference type="ARBA" id="ARBA00023136"/>
    </source>
</evidence>
<evidence type="ECO:0000256" key="6">
    <source>
        <dbReference type="SAM" id="MobiDB-lite"/>
    </source>
</evidence>
<keyword evidence="9" id="KW-0131">Cell cycle</keyword>
<evidence type="ECO:0000256" key="1">
    <source>
        <dbReference type="ARBA" id="ARBA00004651"/>
    </source>
</evidence>
<dbReference type="InterPro" id="IPR003838">
    <property type="entry name" value="ABC3_permease_C"/>
</dbReference>
<evidence type="ECO:0000256" key="4">
    <source>
        <dbReference type="ARBA" id="ARBA00022989"/>
    </source>
</evidence>
<dbReference type="OrthoDB" id="8478373at2"/>
<proteinExistence type="predicted"/>
<dbReference type="EMBL" id="JMIW01000006">
    <property type="protein sequence ID" value="KEO89207.1"/>
    <property type="molecule type" value="Genomic_DNA"/>
</dbReference>
<keyword evidence="3 7" id="KW-0812">Transmembrane</keyword>
<name>A0A074MUC3_ERYLO</name>
<dbReference type="Pfam" id="PF02687">
    <property type="entry name" value="FtsX"/>
    <property type="match status" value="1"/>
</dbReference>
<accession>A0A074MUC3</accession>
<dbReference type="RefSeq" id="WP_081853410.1">
    <property type="nucleotide sequence ID" value="NZ_JMIW01000006.1"/>
</dbReference>
<comment type="subcellular location">
    <subcellularLocation>
        <location evidence="1">Cell membrane</location>
        <topology evidence="1">Multi-pass membrane protein</topology>
    </subcellularLocation>
</comment>
<feature type="transmembrane region" description="Helical" evidence="7">
    <location>
        <begin position="184"/>
        <end position="207"/>
    </location>
</feature>
<feature type="transmembrane region" description="Helical" evidence="7">
    <location>
        <begin position="284"/>
        <end position="310"/>
    </location>
</feature>
<sequence>MSETPFPETGPQDDDLAPAKNISAGLAPPARLSGPIPWVIAILIALVVIAAAGGLSLRNLAQNARADLADAVTVQIIEADEEARTVQAQAAAKALGAHPLVTTVRVVPEDELQELLEPWLGRGAASENVPIPALIDVELIRRASGDELAQLQSALDAALEPMGGTARVDAQSQWLRPVYDALSALQYLALALIILVSLATAAAVWLASRNAFINHRETVEIVHLLGGTDKQVTRMFERSVIQEAAFGALIGLLLGLGAVWLLGQQFASLDSGMVGGGGLRMLDWAIIAAIPVGGVCLALITGRITIGYALRSML</sequence>
<keyword evidence="2" id="KW-1003">Cell membrane</keyword>
<keyword evidence="4 7" id="KW-1133">Transmembrane helix</keyword>
<feature type="transmembrane region" description="Helical" evidence="7">
    <location>
        <begin position="36"/>
        <end position="57"/>
    </location>
</feature>
<evidence type="ECO:0000256" key="7">
    <source>
        <dbReference type="SAM" id="Phobius"/>
    </source>
</evidence>
<evidence type="ECO:0000313" key="10">
    <source>
        <dbReference type="Proteomes" id="UP000027647"/>
    </source>
</evidence>
<feature type="domain" description="ABC3 transporter permease C-terminal" evidence="8">
    <location>
        <begin position="191"/>
        <end position="309"/>
    </location>
</feature>